<dbReference type="SUPFAM" id="SSF56112">
    <property type="entry name" value="Protein kinase-like (PK-like)"/>
    <property type="match status" value="1"/>
</dbReference>
<keyword evidence="11" id="KW-1185">Reference proteome</keyword>
<dbReference type="InterPro" id="IPR000719">
    <property type="entry name" value="Prot_kinase_dom"/>
</dbReference>
<dbReference type="SMART" id="SM00220">
    <property type="entry name" value="S_TKc"/>
    <property type="match status" value="1"/>
</dbReference>
<dbReference type="EC" id="2.7.11.1" evidence="1"/>
<evidence type="ECO:0000256" key="6">
    <source>
        <dbReference type="ARBA" id="ARBA00022840"/>
    </source>
</evidence>
<dbReference type="SMART" id="SM01260">
    <property type="entry name" value="LANC_like"/>
    <property type="match status" value="1"/>
</dbReference>
<reference evidence="10" key="1">
    <citation type="submission" date="2021-04" db="EMBL/GenBank/DDBJ databases">
        <title>Genome based classification of Actinospica acidithermotolerans sp. nov., an actinobacterium isolated from an Indonesian hot spring.</title>
        <authorList>
            <person name="Kusuma A.B."/>
            <person name="Putra K.E."/>
            <person name="Nafisah S."/>
            <person name="Loh J."/>
            <person name="Nouioui I."/>
            <person name="Goodfellow M."/>
        </authorList>
    </citation>
    <scope>NUCLEOTIDE SEQUENCE</scope>
    <source>
        <strain evidence="10">CSCA 57</strain>
    </source>
</reference>
<protein>
    <recommendedName>
        <fullName evidence="1">non-specific serine/threonine protein kinase</fullName>
        <ecNumber evidence="1">2.7.11.1</ecNumber>
    </recommendedName>
</protein>
<dbReference type="Proteomes" id="UP000675781">
    <property type="component" value="Unassembled WGS sequence"/>
</dbReference>
<keyword evidence="4" id="KW-0547">Nucleotide-binding</keyword>
<organism evidence="10 11">
    <name type="scientific">Actinospica durhamensis</name>
    <dbReference type="NCBI Taxonomy" id="1508375"/>
    <lineage>
        <taxon>Bacteria</taxon>
        <taxon>Bacillati</taxon>
        <taxon>Actinomycetota</taxon>
        <taxon>Actinomycetes</taxon>
        <taxon>Catenulisporales</taxon>
        <taxon>Actinospicaceae</taxon>
        <taxon>Actinospica</taxon>
    </lineage>
</organism>
<dbReference type="PANTHER" id="PTHR24363">
    <property type="entry name" value="SERINE/THREONINE PROTEIN KINASE"/>
    <property type="match status" value="1"/>
</dbReference>
<name>A0A941ITN7_9ACTN</name>
<dbReference type="PANTHER" id="PTHR24363:SF0">
    <property type="entry name" value="SERINE_THREONINE KINASE LIKE DOMAIN CONTAINING 1"/>
    <property type="match status" value="1"/>
</dbReference>
<dbReference type="CDD" id="cd04791">
    <property type="entry name" value="LanC_SerThrkinase"/>
    <property type="match status" value="1"/>
</dbReference>
<dbReference type="InterPro" id="IPR007822">
    <property type="entry name" value="LANC-like"/>
</dbReference>
<dbReference type="Pfam" id="PF00069">
    <property type="entry name" value="Pkinase"/>
    <property type="match status" value="1"/>
</dbReference>
<dbReference type="GO" id="GO:0004674">
    <property type="term" value="F:protein serine/threonine kinase activity"/>
    <property type="evidence" value="ECO:0007669"/>
    <property type="project" value="UniProtKB-KW"/>
</dbReference>
<sequence>MSDQHQALLYAVADHRYFETPSRLADDGERYPWADGPIPPGWIRADQGLWTSLRPAGAEPVEQGWKIHLSATPHTAGLTLERAGAVLLKRGVPFKFLRSRRAVELFSGKQMHRAASGKFLAAYPPDETWLPELLDALVAAVDGLPGPYILSDLRIGGGPVHVRYGAFVELWCEDADGVAVPALRDPSGRLVPDARGAVYRTPQWVNPPPELEPHLLARTRARDDDFPYAVRKALHFSNAGGIYLADHRVTGRQVVLREARPFAGLDGLGDALERLHREYRTLLTLRGLDCVPEVHGLHTVWEHTYLVEEYIEGRTLLEEMVERHPVAGRDCGPEALRSYARWAESVAASLRRALDAIHGRGVCFRDVHPSNIIVRPDGSVALVDFEYASTIDDPDLARVGARGFRAPAGATGVEADAYGVWATSLAMLMPITEMIEFAPEKAAVLEAAAAERFGLAGAGWPRRPDVGAAVTPDAAEVPDPVDDWPALRELLIVGIHACATPDREDRLFPADWAVFEQGGHTVAHGAAGVLLALARTGAPVPAHYLDWLVAACRRARTGIPRGLYDGLYGSALVLDELGRRQEARETLDRAGAAGFAPHAGIHSGQAGAALAYCHFAESAQDSALLDEAVRVGERLDALARGETPDGAGRLIAPTRAGLLLGFSGAAVLHLRLHDLTGERRWLLAARRALAHDVEHCVVMPDGTVMVRQGHRHLPYLDEGSCGIALVARDYLDRAEDPSLAALIDRVRPLAAGDFVREPGLLRGRAGLVAALAVLGPEGCEQEMARSVRALSWHAVRHRGGVLFPGYGLQKLSADLASGSAGVLLALHTVFDGKGERAGLLPAI</sequence>
<comment type="catalytic activity">
    <reaction evidence="8">
        <text>L-seryl-[protein] + ATP = O-phospho-L-seryl-[protein] + ADP + H(+)</text>
        <dbReference type="Rhea" id="RHEA:17989"/>
        <dbReference type="Rhea" id="RHEA-COMP:9863"/>
        <dbReference type="Rhea" id="RHEA-COMP:11604"/>
        <dbReference type="ChEBI" id="CHEBI:15378"/>
        <dbReference type="ChEBI" id="CHEBI:29999"/>
        <dbReference type="ChEBI" id="CHEBI:30616"/>
        <dbReference type="ChEBI" id="CHEBI:83421"/>
        <dbReference type="ChEBI" id="CHEBI:456216"/>
        <dbReference type="EC" id="2.7.11.1"/>
    </reaction>
</comment>
<evidence type="ECO:0000256" key="5">
    <source>
        <dbReference type="ARBA" id="ARBA00022777"/>
    </source>
</evidence>
<feature type="domain" description="Protein kinase" evidence="9">
    <location>
        <begin position="228"/>
        <end position="523"/>
    </location>
</feature>
<accession>A0A941ITN7</accession>
<dbReference type="NCBIfam" id="NF038151">
    <property type="entry name" value="lanthi_synth_III"/>
    <property type="match status" value="1"/>
</dbReference>
<dbReference type="PROSITE" id="PS50011">
    <property type="entry name" value="PROTEIN_KINASE_DOM"/>
    <property type="match status" value="1"/>
</dbReference>
<dbReference type="AlphaFoldDB" id="A0A941ITN7"/>
<evidence type="ECO:0000313" key="10">
    <source>
        <dbReference type="EMBL" id="MBR7834536.1"/>
    </source>
</evidence>
<evidence type="ECO:0000256" key="2">
    <source>
        <dbReference type="ARBA" id="ARBA00022527"/>
    </source>
</evidence>
<dbReference type="EMBL" id="JAGSOG010000061">
    <property type="protein sequence ID" value="MBR7834536.1"/>
    <property type="molecule type" value="Genomic_DNA"/>
</dbReference>
<evidence type="ECO:0000256" key="3">
    <source>
        <dbReference type="ARBA" id="ARBA00022679"/>
    </source>
</evidence>
<dbReference type="InterPro" id="IPR058053">
    <property type="entry name" value="RamC_C"/>
</dbReference>
<evidence type="ECO:0000256" key="4">
    <source>
        <dbReference type="ARBA" id="ARBA00022741"/>
    </source>
</evidence>
<dbReference type="Gene3D" id="1.10.510.10">
    <property type="entry name" value="Transferase(Phosphotransferase) domain 1"/>
    <property type="match status" value="1"/>
</dbReference>
<evidence type="ECO:0000313" key="11">
    <source>
        <dbReference type="Proteomes" id="UP000675781"/>
    </source>
</evidence>
<dbReference type="GO" id="GO:0005524">
    <property type="term" value="F:ATP binding"/>
    <property type="evidence" value="ECO:0007669"/>
    <property type="project" value="UniProtKB-KW"/>
</dbReference>
<keyword evidence="3" id="KW-0808">Transferase</keyword>
<comment type="catalytic activity">
    <reaction evidence="7">
        <text>L-threonyl-[protein] + ATP = O-phospho-L-threonyl-[protein] + ADP + H(+)</text>
        <dbReference type="Rhea" id="RHEA:46608"/>
        <dbReference type="Rhea" id="RHEA-COMP:11060"/>
        <dbReference type="Rhea" id="RHEA-COMP:11605"/>
        <dbReference type="ChEBI" id="CHEBI:15378"/>
        <dbReference type="ChEBI" id="CHEBI:30013"/>
        <dbReference type="ChEBI" id="CHEBI:30616"/>
        <dbReference type="ChEBI" id="CHEBI:61977"/>
        <dbReference type="ChEBI" id="CHEBI:456216"/>
        <dbReference type="EC" id="2.7.11.1"/>
    </reaction>
</comment>
<proteinExistence type="predicted"/>
<evidence type="ECO:0000256" key="7">
    <source>
        <dbReference type="ARBA" id="ARBA00047899"/>
    </source>
</evidence>
<keyword evidence="6" id="KW-0067">ATP-binding</keyword>
<dbReference type="GO" id="GO:0031179">
    <property type="term" value="P:peptide modification"/>
    <property type="evidence" value="ECO:0007669"/>
    <property type="project" value="InterPro"/>
</dbReference>
<dbReference type="RefSeq" id="WP_212529056.1">
    <property type="nucleotide sequence ID" value="NZ_JAGSOG010000061.1"/>
</dbReference>
<dbReference type="Gene3D" id="1.50.10.20">
    <property type="match status" value="2"/>
</dbReference>
<evidence type="ECO:0000259" key="9">
    <source>
        <dbReference type="PROSITE" id="PS50011"/>
    </source>
</evidence>
<dbReference type="InterPro" id="IPR057929">
    <property type="entry name" value="RamC_N"/>
</dbReference>
<evidence type="ECO:0000256" key="8">
    <source>
        <dbReference type="ARBA" id="ARBA00048679"/>
    </source>
</evidence>
<gene>
    <name evidence="10" type="primary">lanKC</name>
    <name evidence="10" type="ORF">KDL01_14780</name>
</gene>
<comment type="caution">
    <text evidence="10">The sequence shown here is derived from an EMBL/GenBank/DDBJ whole genome shotgun (WGS) entry which is preliminary data.</text>
</comment>
<dbReference type="InterPro" id="IPR053524">
    <property type="entry name" value="Aerial_hyphae_peptide-synth"/>
</dbReference>
<dbReference type="InterPro" id="IPR011009">
    <property type="entry name" value="Kinase-like_dom_sf"/>
</dbReference>
<keyword evidence="2" id="KW-0723">Serine/threonine-protein kinase</keyword>
<evidence type="ECO:0000256" key="1">
    <source>
        <dbReference type="ARBA" id="ARBA00012513"/>
    </source>
</evidence>
<keyword evidence="5" id="KW-0418">Kinase</keyword>
<dbReference type="Pfam" id="PF25816">
    <property type="entry name" value="RamC_N"/>
    <property type="match status" value="1"/>
</dbReference>